<dbReference type="Gene3D" id="3.40.47.10">
    <property type="match status" value="1"/>
</dbReference>
<dbReference type="GO" id="GO:0016746">
    <property type="term" value="F:acyltransferase activity"/>
    <property type="evidence" value="ECO:0007669"/>
    <property type="project" value="InterPro"/>
</dbReference>
<dbReference type="AlphaFoldDB" id="A0A6G3ZX03"/>
<dbReference type="InterPro" id="IPR016039">
    <property type="entry name" value="Thiolase-like"/>
</dbReference>
<feature type="region of interest" description="Disordered" evidence="1">
    <location>
        <begin position="56"/>
        <end position="75"/>
    </location>
</feature>
<reference evidence="3" key="1">
    <citation type="submission" date="2020-02" db="EMBL/GenBank/DDBJ databases">
        <authorList>
            <person name="Shen X.-R."/>
            <person name="Zhang Y.-X."/>
        </authorList>
    </citation>
    <scope>NUCLEOTIDE SEQUENCE</scope>
    <source>
        <strain evidence="3">SYP-B3998</strain>
    </source>
</reference>
<accession>A0A6G3ZX03</accession>
<feature type="domain" description="Beta-ketoacyl synthase-like N-terminal" evidence="2">
    <location>
        <begin position="6"/>
        <end position="63"/>
    </location>
</feature>
<dbReference type="InterPro" id="IPR014030">
    <property type="entry name" value="Ketoacyl_synth_N"/>
</dbReference>
<dbReference type="SUPFAM" id="SSF53901">
    <property type="entry name" value="Thiolase-like"/>
    <property type="match status" value="1"/>
</dbReference>
<sequence>MSNEHDIAIFGISVKLPLAETMDTFCRHLQEGVDGVRELPLSRKKDTDSYLRAVGNKHRNRHGRRTSFRRKQVRR</sequence>
<gene>
    <name evidence="3" type="ORF">GK047_12030</name>
</gene>
<evidence type="ECO:0000256" key="1">
    <source>
        <dbReference type="SAM" id="MobiDB-lite"/>
    </source>
</evidence>
<proteinExistence type="predicted"/>
<evidence type="ECO:0000259" key="2">
    <source>
        <dbReference type="Pfam" id="PF00109"/>
    </source>
</evidence>
<protein>
    <recommendedName>
        <fullName evidence="2">Beta-ketoacyl synthase-like N-terminal domain-containing protein</fullName>
    </recommendedName>
</protein>
<evidence type="ECO:0000313" key="3">
    <source>
        <dbReference type="EMBL" id="NEW06743.1"/>
    </source>
</evidence>
<dbReference type="Pfam" id="PF00109">
    <property type="entry name" value="ketoacyl-synt"/>
    <property type="match status" value="1"/>
</dbReference>
<dbReference type="EMBL" id="JAAIKC010000003">
    <property type="protein sequence ID" value="NEW06743.1"/>
    <property type="molecule type" value="Genomic_DNA"/>
</dbReference>
<comment type="caution">
    <text evidence="3">The sequence shown here is derived from an EMBL/GenBank/DDBJ whole genome shotgun (WGS) entry which is preliminary data.</text>
</comment>
<organism evidence="3">
    <name type="scientific">Paenibacillus sp. SYP-B3998</name>
    <dbReference type="NCBI Taxonomy" id="2678564"/>
    <lineage>
        <taxon>Bacteria</taxon>
        <taxon>Bacillati</taxon>
        <taxon>Bacillota</taxon>
        <taxon>Bacilli</taxon>
        <taxon>Bacillales</taxon>
        <taxon>Paenibacillaceae</taxon>
        <taxon>Paenibacillus</taxon>
    </lineage>
</organism>
<name>A0A6G3ZX03_9BACL</name>